<dbReference type="Pfam" id="PF06414">
    <property type="entry name" value="Zeta_toxin"/>
    <property type="match status" value="1"/>
</dbReference>
<evidence type="ECO:0000313" key="5">
    <source>
        <dbReference type="EMBL" id="SMB33153.1"/>
    </source>
</evidence>
<geneLocation type="plasmid" evidence="5 6">
    <name>SDENCHOLpa</name>
</geneLocation>
<reference evidence="5" key="1">
    <citation type="submission" date="2017-03" db="EMBL/GenBank/DDBJ databases">
        <authorList>
            <consortium name="AG Boll"/>
        </authorList>
    </citation>
    <scope>NUCLEOTIDE SEQUENCE [LARGE SCALE GENOMIC DNA]</scope>
    <source>
        <strain evidence="5">Chol</strain>
    </source>
</reference>
<sequence length="370" mass="41864">MTRGSKLDPERHESIYTDKIAARYLPKSTPQEQPHAVITGGQPGAGKSGITANAIERFKDTGYVLVDADKLRPHHPEYMRLMREDDRTAANLTHADCGPWATRLLRDGVEGRRNIIIDQTSRDPEALARAAQGLKQAGYTVELHVMAVSSAVSEQRIQQRYEGQREKDGFGRFSTKDKHDEAYAGVAKTVASVEEGRQVDRLCLYDHKVKPIYENRLEGGEWEHQPRAREVFEGERARPMTLQERKDYAKGFDDLANLLAKPERQASAEEIRKIADLQREAKAAVAAEVFRQEPPEKAVQQHPELAPAYGYVRAREAKAEADGLSEQQRAIVMARVRETVAERIERGDVPSVQIREERQVKAEQQRDPER</sequence>
<feature type="region of interest" description="Disordered" evidence="3">
    <location>
        <begin position="346"/>
        <end position="370"/>
    </location>
</feature>
<dbReference type="GO" id="GO:0005524">
    <property type="term" value="F:ATP binding"/>
    <property type="evidence" value="ECO:0007669"/>
    <property type="project" value="UniProtKB-KW"/>
</dbReference>
<feature type="region of interest" description="Disordered" evidence="3">
    <location>
        <begin position="27"/>
        <end position="46"/>
    </location>
</feature>
<dbReference type="SUPFAM" id="SSF52540">
    <property type="entry name" value="P-loop containing nucleoside triphosphate hydrolases"/>
    <property type="match status" value="1"/>
</dbReference>
<evidence type="ECO:0000256" key="2">
    <source>
        <dbReference type="ARBA" id="ARBA00022840"/>
    </source>
</evidence>
<evidence type="ECO:0000256" key="3">
    <source>
        <dbReference type="SAM" id="MobiDB-lite"/>
    </source>
</evidence>
<keyword evidence="5" id="KW-0614">Plasmid</keyword>
<dbReference type="EMBL" id="LT837804">
    <property type="protein sequence ID" value="SMB33153.1"/>
    <property type="molecule type" value="Genomic_DNA"/>
</dbReference>
<keyword evidence="6" id="KW-1185">Reference proteome</keyword>
<evidence type="ECO:0000313" key="6">
    <source>
        <dbReference type="Proteomes" id="UP000242886"/>
    </source>
</evidence>
<dbReference type="GO" id="GO:0016301">
    <property type="term" value="F:kinase activity"/>
    <property type="evidence" value="ECO:0007669"/>
    <property type="project" value="InterPro"/>
</dbReference>
<proteinExistence type="predicted"/>
<dbReference type="Gene3D" id="3.40.50.300">
    <property type="entry name" value="P-loop containing nucleotide triphosphate hydrolases"/>
    <property type="match status" value="1"/>
</dbReference>
<keyword evidence="1" id="KW-0547">Nucleotide-binding</keyword>
<organism evidence="5 6">
    <name type="scientific">Sterolibacterium denitrificans</name>
    <dbReference type="NCBI Taxonomy" id="157592"/>
    <lineage>
        <taxon>Bacteria</taxon>
        <taxon>Pseudomonadati</taxon>
        <taxon>Pseudomonadota</taxon>
        <taxon>Betaproteobacteria</taxon>
        <taxon>Nitrosomonadales</taxon>
        <taxon>Sterolibacteriaceae</taxon>
        <taxon>Sterolibacterium</taxon>
    </lineage>
</organism>
<gene>
    <name evidence="5" type="ORF">SDENCHOL_PA20009</name>
</gene>
<dbReference type="Proteomes" id="UP000242886">
    <property type="component" value="Plasmid SDENCHOLpa"/>
</dbReference>
<dbReference type="InterPro" id="IPR010488">
    <property type="entry name" value="Zeta_toxin_domain"/>
</dbReference>
<protein>
    <recommendedName>
        <fullName evidence="4">Zeta toxin domain-containing protein</fullName>
    </recommendedName>
</protein>
<accession>A0A7Z7MWB3</accession>
<name>A0A7Z7MWB3_9PROT</name>
<dbReference type="AlphaFoldDB" id="A0A7Z7MWB3"/>
<evidence type="ECO:0000256" key="1">
    <source>
        <dbReference type="ARBA" id="ARBA00022741"/>
    </source>
</evidence>
<dbReference type="RefSeq" id="WP_154717477.1">
    <property type="nucleotide sequence ID" value="NZ_LT837804.1"/>
</dbReference>
<keyword evidence="2" id="KW-0067">ATP-binding</keyword>
<dbReference type="InterPro" id="IPR027417">
    <property type="entry name" value="P-loop_NTPase"/>
</dbReference>
<evidence type="ECO:0000259" key="4">
    <source>
        <dbReference type="Pfam" id="PF06414"/>
    </source>
</evidence>
<feature type="domain" description="Zeta toxin" evidence="4">
    <location>
        <begin position="28"/>
        <end position="217"/>
    </location>
</feature>